<proteinExistence type="predicted"/>
<gene>
    <name evidence="1" type="ORF">KL86PLE_100235</name>
</gene>
<sequence length="38" mass="4152">MAYQTLTGLHLAGWEIALVRELDAQFLAAMASDQNKSS</sequence>
<protein>
    <submittedName>
        <fullName evidence="1">Uncharacterized protein</fullName>
    </submittedName>
</protein>
<organism evidence="1">
    <name type="scientific">uncultured Pleomorphomonas sp</name>
    <dbReference type="NCBI Taxonomy" id="442121"/>
    <lineage>
        <taxon>Bacteria</taxon>
        <taxon>Pseudomonadati</taxon>
        <taxon>Pseudomonadota</taxon>
        <taxon>Alphaproteobacteria</taxon>
        <taxon>Hyphomicrobiales</taxon>
        <taxon>Pleomorphomonadaceae</taxon>
        <taxon>Pleomorphomonas</taxon>
        <taxon>environmental samples</taxon>
    </lineage>
</organism>
<evidence type="ECO:0000313" key="1">
    <source>
        <dbReference type="EMBL" id="SCM71489.1"/>
    </source>
</evidence>
<dbReference type="AlphaFoldDB" id="A0A212L2B0"/>
<reference evidence="1" key="1">
    <citation type="submission" date="2016-08" db="EMBL/GenBank/DDBJ databases">
        <authorList>
            <person name="Seilhamer J.J."/>
        </authorList>
    </citation>
    <scope>NUCLEOTIDE SEQUENCE</scope>
    <source>
        <strain evidence="1">86</strain>
    </source>
</reference>
<name>A0A212L2B0_9HYPH</name>
<accession>A0A212L2B0</accession>
<dbReference type="EMBL" id="FMJD01000002">
    <property type="protein sequence ID" value="SCM71489.1"/>
    <property type="molecule type" value="Genomic_DNA"/>
</dbReference>